<sequence>MKELVERNVESWELEEISTEEFETLANELLAWCGICCGGNGGPDGGGN</sequence>
<evidence type="ECO:0008006" key="3">
    <source>
        <dbReference type="Google" id="ProtNLM"/>
    </source>
</evidence>
<evidence type="ECO:0000313" key="2">
    <source>
        <dbReference type="Proteomes" id="UP000823123"/>
    </source>
</evidence>
<comment type="caution">
    <text evidence="1">The sequence shown here is derived from an EMBL/GenBank/DDBJ whole genome shotgun (WGS) entry which is preliminary data.</text>
</comment>
<evidence type="ECO:0000313" key="1">
    <source>
        <dbReference type="EMBL" id="MBK1468743.1"/>
    </source>
</evidence>
<gene>
    <name evidence="1" type="ORF">IBJ83_05365</name>
</gene>
<reference evidence="1 2" key="1">
    <citation type="submission" date="2020-09" db="EMBL/GenBank/DDBJ databases">
        <title>Parvimonas S3374 sp. nov.</title>
        <authorList>
            <person name="Buhl M."/>
        </authorList>
    </citation>
    <scope>NUCLEOTIDE SEQUENCE [LARGE SCALE GENOMIC DNA]</scope>
    <source>
        <strain evidence="1 2">S3374</strain>
    </source>
</reference>
<dbReference type="EMBL" id="JACVDA010000013">
    <property type="protein sequence ID" value="MBK1468743.1"/>
    <property type="molecule type" value="Genomic_DNA"/>
</dbReference>
<dbReference type="RefSeq" id="WP_201275659.1">
    <property type="nucleotide sequence ID" value="NZ_AP038371.1"/>
</dbReference>
<protein>
    <recommendedName>
        <fullName evidence="3">Bacteriocin</fullName>
    </recommendedName>
</protein>
<accession>A0ABS1C9H0</accession>
<proteinExistence type="predicted"/>
<dbReference type="Proteomes" id="UP000823123">
    <property type="component" value="Unassembled WGS sequence"/>
</dbReference>
<keyword evidence="2" id="KW-1185">Reference proteome</keyword>
<organism evidence="1 2">
    <name type="scientific">Parvimonas parva</name>
    <dbReference type="NCBI Taxonomy" id="2769485"/>
    <lineage>
        <taxon>Bacteria</taxon>
        <taxon>Bacillati</taxon>
        <taxon>Bacillota</taxon>
        <taxon>Tissierellia</taxon>
        <taxon>Tissierellales</taxon>
        <taxon>Peptoniphilaceae</taxon>
        <taxon>Parvimonas</taxon>
    </lineage>
</organism>
<name>A0ABS1C9H0_9FIRM</name>